<gene>
    <name evidence="2" type="ORF">M421DRAFT_2527</name>
</gene>
<dbReference type="Proteomes" id="UP000800082">
    <property type="component" value="Unassembled WGS sequence"/>
</dbReference>
<feature type="region of interest" description="Disordered" evidence="1">
    <location>
        <begin position="1"/>
        <end position="27"/>
    </location>
</feature>
<evidence type="ECO:0000256" key="1">
    <source>
        <dbReference type="SAM" id="MobiDB-lite"/>
    </source>
</evidence>
<evidence type="ECO:0000313" key="3">
    <source>
        <dbReference type="Proteomes" id="UP000800082"/>
    </source>
</evidence>
<dbReference type="GeneID" id="54346265"/>
<feature type="compositionally biased region" description="Polar residues" evidence="1">
    <location>
        <begin position="88"/>
        <end position="101"/>
    </location>
</feature>
<dbReference type="EMBL" id="ML978960">
    <property type="protein sequence ID" value="KAF1931909.1"/>
    <property type="molecule type" value="Genomic_DNA"/>
</dbReference>
<dbReference type="AlphaFoldDB" id="A0A6A5RWH2"/>
<keyword evidence="3" id="KW-1185">Reference proteome</keyword>
<feature type="region of interest" description="Disordered" evidence="1">
    <location>
        <begin position="55"/>
        <end position="109"/>
    </location>
</feature>
<feature type="compositionally biased region" description="Basic and acidic residues" evidence="1">
    <location>
        <begin position="60"/>
        <end position="69"/>
    </location>
</feature>
<organism evidence="2 3">
    <name type="scientific">Didymella exigua CBS 183.55</name>
    <dbReference type="NCBI Taxonomy" id="1150837"/>
    <lineage>
        <taxon>Eukaryota</taxon>
        <taxon>Fungi</taxon>
        <taxon>Dikarya</taxon>
        <taxon>Ascomycota</taxon>
        <taxon>Pezizomycotina</taxon>
        <taxon>Dothideomycetes</taxon>
        <taxon>Pleosporomycetidae</taxon>
        <taxon>Pleosporales</taxon>
        <taxon>Pleosporineae</taxon>
        <taxon>Didymellaceae</taxon>
        <taxon>Didymella</taxon>
    </lineage>
</organism>
<proteinExistence type="predicted"/>
<name>A0A6A5RWH2_9PLEO</name>
<reference evidence="2" key="1">
    <citation type="journal article" date="2020" name="Stud. Mycol.">
        <title>101 Dothideomycetes genomes: a test case for predicting lifestyles and emergence of pathogens.</title>
        <authorList>
            <person name="Haridas S."/>
            <person name="Albert R."/>
            <person name="Binder M."/>
            <person name="Bloem J."/>
            <person name="Labutti K."/>
            <person name="Salamov A."/>
            <person name="Andreopoulos B."/>
            <person name="Baker S."/>
            <person name="Barry K."/>
            <person name="Bills G."/>
            <person name="Bluhm B."/>
            <person name="Cannon C."/>
            <person name="Castanera R."/>
            <person name="Culley D."/>
            <person name="Daum C."/>
            <person name="Ezra D."/>
            <person name="Gonzalez J."/>
            <person name="Henrissat B."/>
            <person name="Kuo A."/>
            <person name="Liang C."/>
            <person name="Lipzen A."/>
            <person name="Lutzoni F."/>
            <person name="Magnuson J."/>
            <person name="Mondo S."/>
            <person name="Nolan M."/>
            <person name="Ohm R."/>
            <person name="Pangilinan J."/>
            <person name="Park H.-J."/>
            <person name="Ramirez L."/>
            <person name="Alfaro M."/>
            <person name="Sun H."/>
            <person name="Tritt A."/>
            <person name="Yoshinaga Y."/>
            <person name="Zwiers L.-H."/>
            <person name="Turgeon B."/>
            <person name="Goodwin S."/>
            <person name="Spatafora J."/>
            <person name="Crous P."/>
            <person name="Grigoriev I."/>
        </authorList>
    </citation>
    <scope>NUCLEOTIDE SEQUENCE</scope>
    <source>
        <strain evidence="2">CBS 183.55</strain>
    </source>
</reference>
<protein>
    <submittedName>
        <fullName evidence="2">Uncharacterized protein</fullName>
    </submittedName>
</protein>
<sequence>MKLRGATNGSARRPPSRNSTHSWASRCLQSGPPLVLAAAVQPRLGGVKHSIKANKQVNAVRDRREERQTSLHPCAYAEPRQQDAVDSIPSSPAANIHQRGSSAAGGTAH</sequence>
<evidence type="ECO:0000313" key="2">
    <source>
        <dbReference type="EMBL" id="KAF1931909.1"/>
    </source>
</evidence>
<dbReference type="RefSeq" id="XP_033452157.1">
    <property type="nucleotide sequence ID" value="XM_033588618.1"/>
</dbReference>
<accession>A0A6A5RWH2</accession>